<sequence length="205" mass="22656">MRRRSTRYSHHSIVRGVYLPSTGNPTDQAGAQAQLFSYSDAVCVLCSPCESVLLQGAKPESATNGIGMMASLSGDMLKGSASNPWPLTRSDSIERTVTPGYSHSLPHRISLNGTAVESVPTAHRNIHFRRYRVDVATPPVHRCTLVGRSHGRQESFDKNDSERLKRAGTNPVKHQSRVALARLERLHPCKVHRSMVPESKAHWCP</sequence>
<comment type="caution">
    <text evidence="2">The sequence shown here is derived from an EMBL/GenBank/DDBJ whole genome shotgun (WGS) entry which is preliminary data.</text>
</comment>
<dbReference type="Proteomes" id="UP001283361">
    <property type="component" value="Unassembled WGS sequence"/>
</dbReference>
<dbReference type="EMBL" id="JAWDGP010004442">
    <property type="protein sequence ID" value="KAK3764357.1"/>
    <property type="molecule type" value="Genomic_DNA"/>
</dbReference>
<feature type="region of interest" description="Disordered" evidence="1">
    <location>
        <begin position="148"/>
        <end position="174"/>
    </location>
</feature>
<name>A0AAE1DBH8_9GAST</name>
<reference evidence="2" key="1">
    <citation type="journal article" date="2023" name="G3 (Bethesda)">
        <title>A reference genome for the long-term kleptoplast-retaining sea slug Elysia crispata morphotype clarki.</title>
        <authorList>
            <person name="Eastman K.E."/>
            <person name="Pendleton A.L."/>
            <person name="Shaikh M.A."/>
            <person name="Suttiyut T."/>
            <person name="Ogas R."/>
            <person name="Tomko P."/>
            <person name="Gavelis G."/>
            <person name="Widhalm J.R."/>
            <person name="Wisecaver J.H."/>
        </authorList>
    </citation>
    <scope>NUCLEOTIDE SEQUENCE</scope>
    <source>
        <strain evidence="2">ECLA1</strain>
    </source>
</reference>
<accession>A0AAE1DBH8</accession>
<proteinExistence type="predicted"/>
<dbReference type="AlphaFoldDB" id="A0AAE1DBH8"/>
<organism evidence="2 3">
    <name type="scientific">Elysia crispata</name>
    <name type="common">lettuce slug</name>
    <dbReference type="NCBI Taxonomy" id="231223"/>
    <lineage>
        <taxon>Eukaryota</taxon>
        <taxon>Metazoa</taxon>
        <taxon>Spiralia</taxon>
        <taxon>Lophotrochozoa</taxon>
        <taxon>Mollusca</taxon>
        <taxon>Gastropoda</taxon>
        <taxon>Heterobranchia</taxon>
        <taxon>Euthyneura</taxon>
        <taxon>Panpulmonata</taxon>
        <taxon>Sacoglossa</taxon>
        <taxon>Placobranchoidea</taxon>
        <taxon>Plakobranchidae</taxon>
        <taxon>Elysia</taxon>
    </lineage>
</organism>
<feature type="compositionally biased region" description="Basic and acidic residues" evidence="1">
    <location>
        <begin position="151"/>
        <end position="165"/>
    </location>
</feature>
<gene>
    <name evidence="2" type="ORF">RRG08_039953</name>
</gene>
<keyword evidence="3" id="KW-1185">Reference proteome</keyword>
<evidence type="ECO:0000313" key="2">
    <source>
        <dbReference type="EMBL" id="KAK3764357.1"/>
    </source>
</evidence>
<evidence type="ECO:0000313" key="3">
    <source>
        <dbReference type="Proteomes" id="UP001283361"/>
    </source>
</evidence>
<evidence type="ECO:0000256" key="1">
    <source>
        <dbReference type="SAM" id="MobiDB-lite"/>
    </source>
</evidence>
<protein>
    <submittedName>
        <fullName evidence="2">Uncharacterized protein</fullName>
    </submittedName>
</protein>